<dbReference type="Proteomes" id="UP001500301">
    <property type="component" value="Unassembled WGS sequence"/>
</dbReference>
<feature type="signal peptide" evidence="1">
    <location>
        <begin position="1"/>
        <end position="30"/>
    </location>
</feature>
<evidence type="ECO:0000313" key="4">
    <source>
        <dbReference type="Proteomes" id="UP001500301"/>
    </source>
</evidence>
<keyword evidence="1" id="KW-0732">Signal</keyword>
<reference evidence="4" key="1">
    <citation type="journal article" date="2019" name="Int. J. Syst. Evol. Microbiol.">
        <title>The Global Catalogue of Microorganisms (GCM) 10K type strain sequencing project: providing services to taxonomists for standard genome sequencing and annotation.</title>
        <authorList>
            <consortium name="The Broad Institute Genomics Platform"/>
            <consortium name="The Broad Institute Genome Sequencing Center for Infectious Disease"/>
            <person name="Wu L."/>
            <person name="Ma J."/>
        </authorList>
    </citation>
    <scope>NUCLEOTIDE SEQUENCE [LARGE SCALE GENOMIC DNA]</scope>
    <source>
        <strain evidence="4">JCM 17460</strain>
    </source>
</reference>
<evidence type="ECO:0000256" key="1">
    <source>
        <dbReference type="SAM" id="SignalP"/>
    </source>
</evidence>
<gene>
    <name evidence="3" type="ORF">GCM10022263_16600</name>
</gene>
<name>A0ABP6V5F8_9ACTN</name>
<feature type="chain" id="PRO_5046810439" description="Peptidase M15C domain-containing protein" evidence="1">
    <location>
        <begin position="31"/>
        <end position="428"/>
    </location>
</feature>
<organism evidence="3 4">
    <name type="scientific">Nocardioides daeguensis</name>
    <dbReference type="NCBI Taxonomy" id="908359"/>
    <lineage>
        <taxon>Bacteria</taxon>
        <taxon>Bacillati</taxon>
        <taxon>Actinomycetota</taxon>
        <taxon>Actinomycetes</taxon>
        <taxon>Propionibacteriales</taxon>
        <taxon>Nocardioidaceae</taxon>
        <taxon>Nocardioides</taxon>
    </lineage>
</organism>
<comment type="caution">
    <text evidence="3">The sequence shown here is derived from an EMBL/GenBank/DDBJ whole genome shotgun (WGS) entry which is preliminary data.</text>
</comment>
<sequence>MVGQVAWSRGRRSALGVVCALSGLALVATGGPVAVAQAAPAAVAVQAVEPVVTLSAAAARVWEDRVVRLVGVVTDQGVPAGGVAVGLWWSPAGAGSWAPLAQGVVTDAAGAYAADVSWPDPVGAVEVVARAETNGVEGHSLPVPLVVDDRQVGLDAMPSTRVVVDRAIASGAVVPAEAGVAVSVVYELPGRAAATAVAQTDASGRFTVELPASASTGRLGIQAMTGGPGADLEASAGMSSTVRAEFVSTTRPVTRRMVRHSYRAGCPVGPRSLVAVRMIYRTYRDTYRWGEMIMARGAQDDILSAFETAFDSGFRIRRMVPVEKYKGSDPAAMRANNTSAFNCRHVTGDPFSLSPHAYGSAVDINTVQNPYQDARGRWWPSANKWLDRGRSHPGMIKSASPVRLEFARRGFQWGGLWAHKDWQHFDPR</sequence>
<accession>A0ABP6V5F8</accession>
<proteinExistence type="predicted"/>
<keyword evidence="4" id="KW-1185">Reference proteome</keyword>
<evidence type="ECO:0000313" key="3">
    <source>
        <dbReference type="EMBL" id="GAA3528684.1"/>
    </source>
</evidence>
<dbReference type="EMBL" id="BAABBB010000009">
    <property type="protein sequence ID" value="GAA3528684.1"/>
    <property type="molecule type" value="Genomic_DNA"/>
</dbReference>
<protein>
    <recommendedName>
        <fullName evidence="2">Peptidase M15C domain-containing protein</fullName>
    </recommendedName>
</protein>
<evidence type="ECO:0000259" key="2">
    <source>
        <dbReference type="Pfam" id="PF13539"/>
    </source>
</evidence>
<feature type="domain" description="Peptidase M15C" evidence="2">
    <location>
        <begin position="353"/>
        <end position="426"/>
    </location>
</feature>
<dbReference type="InterPro" id="IPR039561">
    <property type="entry name" value="Peptidase_M15C"/>
</dbReference>
<dbReference type="Pfam" id="PF13539">
    <property type="entry name" value="Peptidase_M15_4"/>
    <property type="match status" value="1"/>
</dbReference>
<dbReference type="RefSeq" id="WP_218233246.1">
    <property type="nucleotide sequence ID" value="NZ_BAABBB010000009.1"/>
</dbReference>